<evidence type="ECO:0000256" key="3">
    <source>
        <dbReference type="ARBA" id="ARBA00022908"/>
    </source>
</evidence>
<comment type="caution">
    <text evidence="9">The sequence shown here is derived from an EMBL/GenBank/DDBJ whole genome shotgun (WGS) entry which is preliminary data.</text>
</comment>
<evidence type="ECO:0000313" key="9">
    <source>
        <dbReference type="EMBL" id="MCU6707052.1"/>
    </source>
</evidence>
<accession>A0AAE3LLN0</accession>
<dbReference type="InterPro" id="IPR002104">
    <property type="entry name" value="Integrase_catalytic"/>
</dbReference>
<dbReference type="InterPro" id="IPR013762">
    <property type="entry name" value="Integrase-like_cat_sf"/>
</dbReference>
<evidence type="ECO:0000256" key="2">
    <source>
        <dbReference type="ARBA" id="ARBA00008857"/>
    </source>
</evidence>
<sequence length="302" mass="35335">MFEYRPFVDQFLDYCRYHKKLSDKTVRAYKIDLSQYVLFSDTLSKQALWDYIECLNKKYKPKTVKRKLATLKAFIHFLLLQDYMDFNPFDKLETSIREPVLLPKTIPLDVIAKIISFSYQQIGSAKSAYQMKCAVRNAAVIELLFATGARIAEICTLKPENVDLLGRSVKFYGKGSKERLIPVENMAVLSILKRYRLLFEDKIAVSGYFFVNKLGRRMTEQSVRNMLSSYCRQCGVEMHITPHMFRHSFATLLLEEDVDIRYIQRMLGHSSITTTQIYTHVTSSKQKEILKTKHPRNKMDFQ</sequence>
<evidence type="ECO:0000313" key="10">
    <source>
        <dbReference type="Proteomes" id="UP001208131"/>
    </source>
</evidence>
<dbReference type="GO" id="GO:0015074">
    <property type="term" value="P:DNA integration"/>
    <property type="evidence" value="ECO:0007669"/>
    <property type="project" value="UniProtKB-KW"/>
</dbReference>
<evidence type="ECO:0000259" key="7">
    <source>
        <dbReference type="PROSITE" id="PS51898"/>
    </source>
</evidence>
<dbReference type="RefSeq" id="WP_267302073.1">
    <property type="nucleotide sequence ID" value="NZ_JAOQJZ010000028.1"/>
</dbReference>
<dbReference type="GO" id="GO:0003677">
    <property type="term" value="F:DNA binding"/>
    <property type="evidence" value="ECO:0007669"/>
    <property type="project" value="UniProtKB-UniRule"/>
</dbReference>
<feature type="domain" description="Tyr recombinase" evidence="7">
    <location>
        <begin position="101"/>
        <end position="291"/>
    </location>
</feature>
<protein>
    <submittedName>
        <fullName evidence="9">Tyrosine-type recombinase/integrase</fullName>
    </submittedName>
</protein>
<feature type="domain" description="Core-binding (CB)" evidence="8">
    <location>
        <begin position="5"/>
        <end position="79"/>
    </location>
</feature>
<keyword evidence="4 6" id="KW-0238">DNA-binding</keyword>
<dbReference type="PROSITE" id="PS51900">
    <property type="entry name" value="CB"/>
    <property type="match status" value="1"/>
</dbReference>
<dbReference type="InterPro" id="IPR050090">
    <property type="entry name" value="Tyrosine_recombinase_XerCD"/>
</dbReference>
<dbReference type="Pfam" id="PF00589">
    <property type="entry name" value="Phage_integrase"/>
    <property type="match status" value="1"/>
</dbReference>
<organism evidence="9 10">
    <name type="scientific">Hominimerdicola aceti</name>
    <dbReference type="NCBI Taxonomy" id="2981726"/>
    <lineage>
        <taxon>Bacteria</taxon>
        <taxon>Bacillati</taxon>
        <taxon>Bacillota</taxon>
        <taxon>Clostridia</taxon>
        <taxon>Eubacteriales</taxon>
        <taxon>Oscillospiraceae</taxon>
        <taxon>Hominimerdicola</taxon>
    </lineage>
</organism>
<dbReference type="InterPro" id="IPR011010">
    <property type="entry name" value="DNA_brk_join_enz"/>
</dbReference>
<reference evidence="9 10" key="1">
    <citation type="journal article" date="2021" name="ISME Commun">
        <title>Automated analysis of genomic sequences facilitates high-throughput and comprehensive description of bacteria.</title>
        <authorList>
            <person name="Hitch T.C.A."/>
        </authorList>
    </citation>
    <scope>NUCLEOTIDE SEQUENCE [LARGE SCALE GENOMIC DNA]</scope>
    <source>
        <strain evidence="9 10">Sanger_31</strain>
    </source>
</reference>
<evidence type="ECO:0000256" key="5">
    <source>
        <dbReference type="ARBA" id="ARBA00023172"/>
    </source>
</evidence>
<evidence type="ECO:0000256" key="1">
    <source>
        <dbReference type="ARBA" id="ARBA00003283"/>
    </source>
</evidence>
<keyword evidence="5" id="KW-0233">DNA recombination</keyword>
<dbReference type="Proteomes" id="UP001208131">
    <property type="component" value="Unassembled WGS sequence"/>
</dbReference>
<dbReference type="PROSITE" id="PS51898">
    <property type="entry name" value="TYR_RECOMBINASE"/>
    <property type="match status" value="1"/>
</dbReference>
<dbReference type="Gene3D" id="1.10.443.10">
    <property type="entry name" value="Intergrase catalytic core"/>
    <property type="match status" value="1"/>
</dbReference>
<evidence type="ECO:0000259" key="8">
    <source>
        <dbReference type="PROSITE" id="PS51900"/>
    </source>
</evidence>
<dbReference type="PANTHER" id="PTHR30349">
    <property type="entry name" value="PHAGE INTEGRASE-RELATED"/>
    <property type="match status" value="1"/>
</dbReference>
<evidence type="ECO:0000256" key="6">
    <source>
        <dbReference type="PROSITE-ProRule" id="PRU01248"/>
    </source>
</evidence>
<dbReference type="Gene3D" id="1.10.150.130">
    <property type="match status" value="1"/>
</dbReference>
<dbReference type="SUPFAM" id="SSF56349">
    <property type="entry name" value="DNA breaking-rejoining enzymes"/>
    <property type="match status" value="1"/>
</dbReference>
<dbReference type="InterPro" id="IPR004107">
    <property type="entry name" value="Integrase_SAM-like_N"/>
</dbReference>
<dbReference type="InterPro" id="IPR044068">
    <property type="entry name" value="CB"/>
</dbReference>
<evidence type="ECO:0000256" key="4">
    <source>
        <dbReference type="ARBA" id="ARBA00023125"/>
    </source>
</evidence>
<dbReference type="InterPro" id="IPR010998">
    <property type="entry name" value="Integrase_recombinase_N"/>
</dbReference>
<comment type="function">
    <text evidence="1">Site-specific tyrosine recombinase, which acts by catalyzing the cutting and rejoining of the recombining DNA molecules.</text>
</comment>
<dbReference type="AlphaFoldDB" id="A0AAE3LLN0"/>
<keyword evidence="10" id="KW-1185">Reference proteome</keyword>
<name>A0AAE3LLN0_9FIRM</name>
<dbReference type="GO" id="GO:0006310">
    <property type="term" value="P:DNA recombination"/>
    <property type="evidence" value="ECO:0007669"/>
    <property type="project" value="UniProtKB-KW"/>
</dbReference>
<proteinExistence type="inferred from homology"/>
<dbReference type="Pfam" id="PF02899">
    <property type="entry name" value="Phage_int_SAM_1"/>
    <property type="match status" value="1"/>
</dbReference>
<keyword evidence="3" id="KW-0229">DNA integration</keyword>
<dbReference type="EMBL" id="JAOQJZ010000028">
    <property type="protein sequence ID" value="MCU6707052.1"/>
    <property type="molecule type" value="Genomic_DNA"/>
</dbReference>
<comment type="similarity">
    <text evidence="2">Belongs to the 'phage' integrase family.</text>
</comment>
<gene>
    <name evidence="9" type="ORF">OCV57_14155</name>
</gene>
<dbReference type="PANTHER" id="PTHR30349:SF81">
    <property type="entry name" value="TYROSINE RECOMBINASE XERC"/>
    <property type="match status" value="1"/>
</dbReference>